<evidence type="ECO:0000313" key="3">
    <source>
        <dbReference type="Proteomes" id="UP001293254"/>
    </source>
</evidence>
<gene>
    <name evidence="2" type="ORF">Salat_2516000</name>
</gene>
<organism evidence="2 3">
    <name type="scientific">Sesamum alatum</name>
    <dbReference type="NCBI Taxonomy" id="300844"/>
    <lineage>
        <taxon>Eukaryota</taxon>
        <taxon>Viridiplantae</taxon>
        <taxon>Streptophyta</taxon>
        <taxon>Embryophyta</taxon>
        <taxon>Tracheophyta</taxon>
        <taxon>Spermatophyta</taxon>
        <taxon>Magnoliopsida</taxon>
        <taxon>eudicotyledons</taxon>
        <taxon>Gunneridae</taxon>
        <taxon>Pentapetalae</taxon>
        <taxon>asterids</taxon>
        <taxon>lamiids</taxon>
        <taxon>Lamiales</taxon>
        <taxon>Pedaliaceae</taxon>
        <taxon>Sesamum</taxon>
    </lineage>
</organism>
<name>A0AAE1XRZ2_9LAMI</name>
<evidence type="ECO:0000256" key="1">
    <source>
        <dbReference type="SAM" id="MobiDB-lite"/>
    </source>
</evidence>
<keyword evidence="3" id="KW-1185">Reference proteome</keyword>
<feature type="compositionally biased region" description="Polar residues" evidence="1">
    <location>
        <begin position="1"/>
        <end position="10"/>
    </location>
</feature>
<reference evidence="2" key="2">
    <citation type="journal article" date="2024" name="Plant">
        <title>Genomic evolution and insights into agronomic trait innovations of Sesamum species.</title>
        <authorList>
            <person name="Miao H."/>
            <person name="Wang L."/>
            <person name="Qu L."/>
            <person name="Liu H."/>
            <person name="Sun Y."/>
            <person name="Le M."/>
            <person name="Wang Q."/>
            <person name="Wei S."/>
            <person name="Zheng Y."/>
            <person name="Lin W."/>
            <person name="Duan Y."/>
            <person name="Cao H."/>
            <person name="Xiong S."/>
            <person name="Wang X."/>
            <person name="Wei L."/>
            <person name="Li C."/>
            <person name="Ma Q."/>
            <person name="Ju M."/>
            <person name="Zhao R."/>
            <person name="Li G."/>
            <person name="Mu C."/>
            <person name="Tian Q."/>
            <person name="Mei H."/>
            <person name="Zhang T."/>
            <person name="Gao T."/>
            <person name="Zhang H."/>
        </authorList>
    </citation>
    <scope>NUCLEOTIDE SEQUENCE</scope>
    <source>
        <strain evidence="2">3651</strain>
    </source>
</reference>
<dbReference type="EMBL" id="JACGWO010000010">
    <property type="protein sequence ID" value="KAK4416905.1"/>
    <property type="molecule type" value="Genomic_DNA"/>
</dbReference>
<dbReference type="Proteomes" id="UP001293254">
    <property type="component" value="Unassembled WGS sequence"/>
</dbReference>
<proteinExistence type="predicted"/>
<protein>
    <submittedName>
        <fullName evidence="2">Uncharacterized protein</fullName>
    </submittedName>
</protein>
<dbReference type="AlphaFoldDB" id="A0AAE1XRZ2"/>
<accession>A0AAE1XRZ2</accession>
<feature type="region of interest" description="Disordered" evidence="1">
    <location>
        <begin position="1"/>
        <end position="25"/>
    </location>
</feature>
<reference evidence="2" key="1">
    <citation type="submission" date="2020-06" db="EMBL/GenBank/DDBJ databases">
        <authorList>
            <person name="Li T."/>
            <person name="Hu X."/>
            <person name="Zhang T."/>
            <person name="Song X."/>
            <person name="Zhang H."/>
            <person name="Dai N."/>
            <person name="Sheng W."/>
            <person name="Hou X."/>
            <person name="Wei L."/>
        </authorList>
    </citation>
    <scope>NUCLEOTIDE SEQUENCE</scope>
    <source>
        <strain evidence="2">3651</strain>
        <tissue evidence="2">Leaf</tissue>
    </source>
</reference>
<comment type="caution">
    <text evidence="2">The sequence shown here is derived from an EMBL/GenBank/DDBJ whole genome shotgun (WGS) entry which is preliminary data.</text>
</comment>
<evidence type="ECO:0000313" key="2">
    <source>
        <dbReference type="EMBL" id="KAK4416905.1"/>
    </source>
</evidence>
<sequence>MGPRFQSQYKGPTAARPKSKSIIGRPDGIHISKMLVGARGASSQEQNLHSEGSWHSGCGRMPLQPLYQEFRGILIRRGYPYPWGTSLPVRGLAFLGGGKFRGRPVMTLLEGVRTKVMDMIHKRHDKGLQWTKEIMLNILKKANEQMELNRQRNLHVASNTEFEVLDKNSWTNLDDVQPSPILPPPLGDFLEGQEKATKWDIEADVPLSQVLENMRS</sequence>